<dbReference type="Proteomes" id="UP001055439">
    <property type="component" value="Chromosome 4"/>
</dbReference>
<proteinExistence type="predicted"/>
<organism evidence="1 2">
    <name type="scientific">Musa troglodytarum</name>
    <name type="common">fe'i banana</name>
    <dbReference type="NCBI Taxonomy" id="320322"/>
    <lineage>
        <taxon>Eukaryota</taxon>
        <taxon>Viridiplantae</taxon>
        <taxon>Streptophyta</taxon>
        <taxon>Embryophyta</taxon>
        <taxon>Tracheophyta</taxon>
        <taxon>Spermatophyta</taxon>
        <taxon>Magnoliopsida</taxon>
        <taxon>Liliopsida</taxon>
        <taxon>Zingiberales</taxon>
        <taxon>Musaceae</taxon>
        <taxon>Musa</taxon>
    </lineage>
</organism>
<sequence>MESWCVAPFGSPNRKDGDVIERWRWWLVMAQQQHAVLLLSSMDIDTSMNDSKYCLGNGTRLAHELEPTKARENIRPSLTTWRPFLFVSSMLRRLTVMISAAVSPENKFDVLLFVRERHDEKLDSVSGEST</sequence>
<evidence type="ECO:0000313" key="1">
    <source>
        <dbReference type="EMBL" id="URD98467.1"/>
    </source>
</evidence>
<protein>
    <submittedName>
        <fullName evidence="1">Uncharacterized protein</fullName>
    </submittedName>
</protein>
<evidence type="ECO:0000313" key="2">
    <source>
        <dbReference type="Proteomes" id="UP001055439"/>
    </source>
</evidence>
<accession>A0A9E7FNT4</accession>
<dbReference type="EMBL" id="CP097506">
    <property type="protein sequence ID" value="URD98467.1"/>
    <property type="molecule type" value="Genomic_DNA"/>
</dbReference>
<reference evidence="1" key="1">
    <citation type="submission" date="2022-05" db="EMBL/GenBank/DDBJ databases">
        <title>The Musa troglodytarum L. genome provides insights into the mechanism of non-climacteric behaviour and enrichment of carotenoids.</title>
        <authorList>
            <person name="Wang J."/>
        </authorList>
    </citation>
    <scope>NUCLEOTIDE SEQUENCE</scope>
    <source>
        <tissue evidence="1">Leaf</tissue>
    </source>
</reference>
<keyword evidence="2" id="KW-1185">Reference proteome</keyword>
<gene>
    <name evidence="1" type="ORF">MUK42_36951</name>
</gene>
<dbReference type="AlphaFoldDB" id="A0A9E7FNT4"/>
<name>A0A9E7FNT4_9LILI</name>